<dbReference type="SMART" id="SM00233">
    <property type="entry name" value="PH"/>
    <property type="match status" value="1"/>
</dbReference>
<dbReference type="SMART" id="SM00325">
    <property type="entry name" value="RhoGEF"/>
    <property type="match status" value="1"/>
</dbReference>
<dbReference type="InterPro" id="IPR011993">
    <property type="entry name" value="PH-like_dom_sf"/>
</dbReference>
<dbReference type="InterPro" id="IPR000219">
    <property type="entry name" value="DH_dom"/>
</dbReference>
<evidence type="ECO:0000259" key="2">
    <source>
        <dbReference type="PROSITE" id="PS50003"/>
    </source>
</evidence>
<protein>
    <submittedName>
        <fullName evidence="4">Uncharacterized protein</fullName>
    </submittedName>
</protein>
<dbReference type="PROSITE" id="PS50003">
    <property type="entry name" value="PH_DOMAIN"/>
    <property type="match status" value="1"/>
</dbReference>
<dbReference type="PANTHER" id="PTHR22826:SF106">
    <property type="entry name" value="TRIO, ISOFORM A"/>
    <property type="match status" value="1"/>
</dbReference>
<gene>
    <name evidence="4" type="ORF">AB6A40_003241</name>
</gene>
<evidence type="ECO:0000313" key="5">
    <source>
        <dbReference type="Proteomes" id="UP001608902"/>
    </source>
</evidence>
<organism evidence="4 5">
    <name type="scientific">Gnathostoma spinigerum</name>
    <dbReference type="NCBI Taxonomy" id="75299"/>
    <lineage>
        <taxon>Eukaryota</taxon>
        <taxon>Metazoa</taxon>
        <taxon>Ecdysozoa</taxon>
        <taxon>Nematoda</taxon>
        <taxon>Chromadorea</taxon>
        <taxon>Rhabditida</taxon>
        <taxon>Spirurina</taxon>
        <taxon>Gnathostomatomorpha</taxon>
        <taxon>Gnathostomatoidea</taxon>
        <taxon>Gnathostomatidae</taxon>
        <taxon>Gnathostoma</taxon>
    </lineage>
</organism>
<dbReference type="InterPro" id="IPR001849">
    <property type="entry name" value="PH_domain"/>
</dbReference>
<evidence type="ECO:0000259" key="3">
    <source>
        <dbReference type="PROSITE" id="PS50010"/>
    </source>
</evidence>
<dbReference type="Pfam" id="PF22697">
    <property type="entry name" value="SOS1_NGEF_PH"/>
    <property type="match status" value="1"/>
</dbReference>
<dbReference type="Pfam" id="PF00621">
    <property type="entry name" value="RhoGEF"/>
    <property type="match status" value="1"/>
</dbReference>
<feature type="domain" description="DH" evidence="3">
    <location>
        <begin position="45"/>
        <end position="224"/>
    </location>
</feature>
<feature type="domain" description="PH" evidence="2">
    <location>
        <begin position="235"/>
        <end position="347"/>
    </location>
</feature>
<evidence type="ECO:0000256" key="1">
    <source>
        <dbReference type="ARBA" id="ARBA00022658"/>
    </source>
</evidence>
<dbReference type="InterPro" id="IPR051336">
    <property type="entry name" value="RhoGEF_Guanine_NuclExch_SF"/>
</dbReference>
<accession>A0ABD6EIN1</accession>
<dbReference type="EMBL" id="JBGFUD010001621">
    <property type="protein sequence ID" value="MFH4976532.1"/>
    <property type="molecule type" value="Genomic_DNA"/>
</dbReference>
<comment type="caution">
    <text evidence="4">The sequence shown here is derived from an EMBL/GenBank/DDBJ whole genome shotgun (WGS) entry which is preliminary data.</text>
</comment>
<dbReference type="Proteomes" id="UP001608902">
    <property type="component" value="Unassembled WGS sequence"/>
</dbReference>
<sequence>MFSTELYRSTALIFLQKDEFSLDRQSDSNLEAKLENAKLNEINEKMREPMRELIKSERDYIEDLHKCLQYYLKDYRAATSSMPVAIRGKEAELFSNIEKLYSFHNGKFLLELVKHENDPEDVGYCFIFSVDILNELYTEYCVNKERNNYLLALPETMQFFSEIRQRHGLEHNQDFPSLVIKPVQRITRYRLMLEQLLKNCKNNYDELKEAYDVVVSVPRRANDLMHLGNFEEYKKLGYIGDFVMQEAFQVWDPKAYFKKGRDRQVFLFELAIVFSKKIELSTRAIRYVYKNHLMLAEINVCEHVEGDSTKFALRQGSMTSSEYRTDLKAASEQCKVHWVKKIRELMQGLMTNLDLPHLAANRLSRRTNSSTASDRLSKDSDTLLANTDEYIPSQNSSSSQLELAVLFCHVFHHRKIQCTKM</sequence>
<dbReference type="InterPro" id="IPR035899">
    <property type="entry name" value="DBL_dom_sf"/>
</dbReference>
<evidence type="ECO:0000313" key="4">
    <source>
        <dbReference type="EMBL" id="MFH4976532.1"/>
    </source>
</evidence>
<keyword evidence="1" id="KW-0344">Guanine-nucleotide releasing factor</keyword>
<dbReference type="PANTHER" id="PTHR22826">
    <property type="entry name" value="RHO GUANINE EXCHANGE FACTOR-RELATED"/>
    <property type="match status" value="1"/>
</dbReference>
<keyword evidence="5" id="KW-1185">Reference proteome</keyword>
<dbReference type="SUPFAM" id="SSF50729">
    <property type="entry name" value="PH domain-like"/>
    <property type="match status" value="1"/>
</dbReference>
<name>A0ABD6EIN1_9BILA</name>
<dbReference type="PROSITE" id="PS50010">
    <property type="entry name" value="DH_2"/>
    <property type="match status" value="1"/>
</dbReference>
<proteinExistence type="predicted"/>
<dbReference type="CDD" id="cd00160">
    <property type="entry name" value="RhoGEF"/>
    <property type="match status" value="1"/>
</dbReference>
<dbReference type="InterPro" id="IPR055251">
    <property type="entry name" value="SOS1_NGEF_PH"/>
</dbReference>
<dbReference type="Gene3D" id="2.30.29.30">
    <property type="entry name" value="Pleckstrin-homology domain (PH domain)/Phosphotyrosine-binding domain (PTB)"/>
    <property type="match status" value="1"/>
</dbReference>
<dbReference type="GO" id="GO:0005085">
    <property type="term" value="F:guanyl-nucleotide exchange factor activity"/>
    <property type="evidence" value="ECO:0007669"/>
    <property type="project" value="UniProtKB-KW"/>
</dbReference>
<reference evidence="4 5" key="1">
    <citation type="submission" date="2024-08" db="EMBL/GenBank/DDBJ databases">
        <title>Gnathostoma spinigerum genome.</title>
        <authorList>
            <person name="Gonzalez-Bertolin B."/>
            <person name="Monzon S."/>
            <person name="Zaballos A."/>
            <person name="Jimenez P."/>
            <person name="Dekumyoy P."/>
            <person name="Varona S."/>
            <person name="Cuesta I."/>
            <person name="Sumanam S."/>
            <person name="Adisakwattana P."/>
            <person name="Gasser R.B."/>
            <person name="Hernandez-Gonzalez A."/>
            <person name="Young N.D."/>
            <person name="Perteguer M.J."/>
        </authorList>
    </citation>
    <scope>NUCLEOTIDE SEQUENCE [LARGE SCALE GENOMIC DNA]</scope>
    <source>
        <strain evidence="4">AL3</strain>
        <tissue evidence="4">Liver</tissue>
    </source>
</reference>
<dbReference type="Gene3D" id="1.20.900.10">
    <property type="entry name" value="Dbl homology (DH) domain"/>
    <property type="match status" value="1"/>
</dbReference>
<dbReference type="AlphaFoldDB" id="A0ABD6EIN1"/>
<dbReference type="SUPFAM" id="SSF48065">
    <property type="entry name" value="DBL homology domain (DH-domain)"/>
    <property type="match status" value="1"/>
</dbReference>